<organism evidence="4 5">
    <name type="scientific">Mariniphaga sediminis</name>
    <dbReference type="NCBI Taxonomy" id="1628158"/>
    <lineage>
        <taxon>Bacteria</taxon>
        <taxon>Pseudomonadati</taxon>
        <taxon>Bacteroidota</taxon>
        <taxon>Bacteroidia</taxon>
        <taxon>Marinilabiliales</taxon>
        <taxon>Prolixibacteraceae</taxon>
        <taxon>Mariniphaga</taxon>
    </lineage>
</organism>
<name>A0A399D2L5_9BACT</name>
<evidence type="ECO:0000259" key="2">
    <source>
        <dbReference type="Pfam" id="PF04773"/>
    </source>
</evidence>
<keyword evidence="1" id="KW-0812">Transmembrane</keyword>
<dbReference type="RefSeq" id="WP_119349829.1">
    <property type="nucleotide sequence ID" value="NZ_QWET01000006.1"/>
</dbReference>
<sequence length="329" mass="37685">MDRFDDHTILYRFFKKETSEGENEEIIHWVSASEENREEFRKVHKIFLSSNFKQFQSEIDIDDAWDKLYQSLKEYRSHSGTLNVSLLLKVAASVLILVAVGLGSIWTYENIFKGSTFAIVHIEAPAGEKSKIQLADGSSVWLNSETVLTYDATNPRNVRVEGEAFFDIQKDAGNPFWVETASGMTVKVTGTRFNLRSYAGDPFVETTLEEGRVEILGENAVRLAELNPGQQARYTIRGGEVEVKKVSPELYSLWKNNEIIFSETSFYDLVPQIERWYGVSVELDEGINKEDRFTMTIKTESLRELLDMMKLTSDFDYEIVGSRVKIYSK</sequence>
<evidence type="ECO:0000259" key="3">
    <source>
        <dbReference type="Pfam" id="PF16344"/>
    </source>
</evidence>
<keyword evidence="1" id="KW-0472">Membrane</keyword>
<keyword evidence="5" id="KW-1185">Reference proteome</keyword>
<accession>A0A399D2L5</accession>
<dbReference type="GO" id="GO:0016989">
    <property type="term" value="F:sigma factor antagonist activity"/>
    <property type="evidence" value="ECO:0007669"/>
    <property type="project" value="TreeGrafter"/>
</dbReference>
<proteinExistence type="predicted"/>
<dbReference type="Gene3D" id="2.60.120.1440">
    <property type="match status" value="1"/>
</dbReference>
<dbReference type="Pfam" id="PF16344">
    <property type="entry name" value="FecR_C"/>
    <property type="match status" value="1"/>
</dbReference>
<evidence type="ECO:0000313" key="5">
    <source>
        <dbReference type="Proteomes" id="UP000266441"/>
    </source>
</evidence>
<dbReference type="Pfam" id="PF04773">
    <property type="entry name" value="FecR"/>
    <property type="match status" value="1"/>
</dbReference>
<dbReference type="Proteomes" id="UP000266441">
    <property type="component" value="Unassembled WGS sequence"/>
</dbReference>
<reference evidence="4 5" key="1">
    <citation type="journal article" date="2015" name="Int. J. Syst. Evol. Microbiol.">
        <title>Mariniphaga sediminis sp. nov., isolated from coastal sediment.</title>
        <authorList>
            <person name="Wang F.Q."/>
            <person name="Shen Q.Y."/>
            <person name="Chen G.J."/>
            <person name="Du Z.J."/>
        </authorList>
    </citation>
    <scope>NUCLEOTIDE SEQUENCE [LARGE SCALE GENOMIC DNA]</scope>
    <source>
        <strain evidence="4 5">SY21</strain>
    </source>
</reference>
<feature type="transmembrane region" description="Helical" evidence="1">
    <location>
        <begin position="86"/>
        <end position="108"/>
    </location>
</feature>
<feature type="domain" description="FecR protein" evidence="2">
    <location>
        <begin position="122"/>
        <end position="214"/>
    </location>
</feature>
<dbReference type="OrthoDB" id="1452822at2"/>
<dbReference type="PANTHER" id="PTHR30273">
    <property type="entry name" value="PERIPLASMIC SIGNAL SENSOR AND SIGMA FACTOR ACTIVATOR FECR-RELATED"/>
    <property type="match status" value="1"/>
</dbReference>
<dbReference type="AlphaFoldDB" id="A0A399D2L5"/>
<dbReference type="InterPro" id="IPR006860">
    <property type="entry name" value="FecR"/>
</dbReference>
<comment type="caution">
    <text evidence="4">The sequence shown here is derived from an EMBL/GenBank/DDBJ whole genome shotgun (WGS) entry which is preliminary data.</text>
</comment>
<keyword evidence="1" id="KW-1133">Transmembrane helix</keyword>
<protein>
    <submittedName>
        <fullName evidence="4">DUF4974 domain-containing protein</fullName>
    </submittedName>
</protein>
<feature type="domain" description="Protein FecR C-terminal" evidence="3">
    <location>
        <begin position="259"/>
        <end position="326"/>
    </location>
</feature>
<evidence type="ECO:0000313" key="4">
    <source>
        <dbReference type="EMBL" id="RIH65448.1"/>
    </source>
</evidence>
<evidence type="ECO:0000256" key="1">
    <source>
        <dbReference type="SAM" id="Phobius"/>
    </source>
</evidence>
<dbReference type="PANTHER" id="PTHR30273:SF2">
    <property type="entry name" value="PROTEIN FECR"/>
    <property type="match status" value="1"/>
</dbReference>
<dbReference type="Gene3D" id="3.55.50.30">
    <property type="match status" value="1"/>
</dbReference>
<dbReference type="PIRSF" id="PIRSF018266">
    <property type="entry name" value="FecR"/>
    <property type="match status" value="1"/>
</dbReference>
<dbReference type="InterPro" id="IPR012373">
    <property type="entry name" value="Ferrdict_sens_TM"/>
</dbReference>
<gene>
    <name evidence="4" type="ORF">D1164_10010</name>
</gene>
<dbReference type="EMBL" id="QWET01000006">
    <property type="protein sequence ID" value="RIH65448.1"/>
    <property type="molecule type" value="Genomic_DNA"/>
</dbReference>
<dbReference type="InterPro" id="IPR032508">
    <property type="entry name" value="FecR_C"/>
</dbReference>